<organism evidence="2 3">
    <name type="scientific">Gnathostoma spinigerum</name>
    <dbReference type="NCBI Taxonomy" id="75299"/>
    <lineage>
        <taxon>Eukaryota</taxon>
        <taxon>Metazoa</taxon>
        <taxon>Ecdysozoa</taxon>
        <taxon>Nematoda</taxon>
        <taxon>Chromadorea</taxon>
        <taxon>Rhabditida</taxon>
        <taxon>Spirurina</taxon>
        <taxon>Gnathostomatomorpha</taxon>
        <taxon>Gnathostomatoidea</taxon>
        <taxon>Gnathostomatidae</taxon>
        <taxon>Gnathostoma</taxon>
    </lineage>
</organism>
<comment type="caution">
    <text evidence="2">The sequence shown here is derived from an EMBL/GenBank/DDBJ whole genome shotgun (WGS) entry which is preliminary data.</text>
</comment>
<accession>A0ABD6F2H4</accession>
<dbReference type="AlphaFoldDB" id="A0ABD6F2H4"/>
<feature type="compositionally biased region" description="Basic and acidic residues" evidence="1">
    <location>
        <begin position="133"/>
        <end position="149"/>
    </location>
</feature>
<name>A0ABD6F2H4_9BILA</name>
<reference evidence="2 3" key="1">
    <citation type="submission" date="2024-08" db="EMBL/GenBank/DDBJ databases">
        <title>Gnathostoma spinigerum genome.</title>
        <authorList>
            <person name="Gonzalez-Bertolin B."/>
            <person name="Monzon S."/>
            <person name="Zaballos A."/>
            <person name="Jimenez P."/>
            <person name="Dekumyoy P."/>
            <person name="Varona S."/>
            <person name="Cuesta I."/>
            <person name="Sumanam S."/>
            <person name="Adisakwattana P."/>
            <person name="Gasser R.B."/>
            <person name="Hernandez-Gonzalez A."/>
            <person name="Young N.D."/>
            <person name="Perteguer M.J."/>
        </authorList>
    </citation>
    <scope>NUCLEOTIDE SEQUENCE [LARGE SCALE GENOMIC DNA]</scope>
    <source>
        <strain evidence="2">AL3</strain>
        <tissue evidence="2">Liver</tissue>
    </source>
</reference>
<evidence type="ECO:0000313" key="2">
    <source>
        <dbReference type="EMBL" id="MFH4983602.1"/>
    </source>
</evidence>
<protein>
    <submittedName>
        <fullName evidence="2">Uncharacterized protein</fullName>
    </submittedName>
</protein>
<proteinExistence type="predicted"/>
<gene>
    <name evidence="2" type="ORF">AB6A40_010311</name>
</gene>
<dbReference type="Proteomes" id="UP001608902">
    <property type="component" value="Unassembled WGS sequence"/>
</dbReference>
<dbReference type="EMBL" id="JBGFUD010012982">
    <property type="protein sequence ID" value="MFH4983602.1"/>
    <property type="molecule type" value="Genomic_DNA"/>
</dbReference>
<evidence type="ECO:0000256" key="1">
    <source>
        <dbReference type="SAM" id="MobiDB-lite"/>
    </source>
</evidence>
<sequence length="149" mass="18086">MQSCRFRYPQDEILQYNLLSPEEDYCIPLPRQCPPEPYVRCQMSFEDPQIDKNAREANDAMYEVHDYLALKLEAMHNDQAHNFPRLFSKEWDELYARYCPDNDSKDRRRFVDSVIVDNDDDQIDEKRARKRVPRLDKMEKAKKMKYNRE</sequence>
<feature type="region of interest" description="Disordered" evidence="1">
    <location>
        <begin position="125"/>
        <end position="149"/>
    </location>
</feature>
<evidence type="ECO:0000313" key="3">
    <source>
        <dbReference type="Proteomes" id="UP001608902"/>
    </source>
</evidence>
<keyword evidence="3" id="KW-1185">Reference proteome</keyword>